<evidence type="ECO:0008006" key="4">
    <source>
        <dbReference type="Google" id="ProtNLM"/>
    </source>
</evidence>
<proteinExistence type="predicted"/>
<reference evidence="2" key="2">
    <citation type="submission" date="2020-09" db="EMBL/GenBank/DDBJ databases">
        <authorList>
            <person name="Sun Q."/>
            <person name="Ohkuma M."/>
        </authorList>
    </citation>
    <scope>NUCLEOTIDE SEQUENCE</scope>
    <source>
        <strain evidence="2">JCM 3313</strain>
    </source>
</reference>
<evidence type="ECO:0000256" key="1">
    <source>
        <dbReference type="SAM" id="Phobius"/>
    </source>
</evidence>
<comment type="caution">
    <text evidence="2">The sequence shown here is derived from an EMBL/GenBank/DDBJ whole genome shotgun (WGS) entry which is preliminary data.</text>
</comment>
<sequence length="229" mass="24822">MNRPRRPGKWYFVVVIASVGLFAAIPFAHAAHRLRRKALWLWTAAYAALGTTLMIIVPPSEVDHPEGSAQDVLSSVVGAVAVATVVAACLQLSRVRREVYALPEPVLPPARPADPWASDPAVAAALAMRAKRDQARALAASDPVLARDLRIGRPDLPRQYDDGGLLDINTAPPQLIAAVCELDATAAQQIEDARRRHPVPFGSVDELLVFADLDVSTWDRLRDRAVVIP</sequence>
<keyword evidence="1" id="KW-0812">Transmembrane</keyword>
<gene>
    <name evidence="2" type="ORF">GCM10010185_53670</name>
</gene>
<reference evidence="2" key="1">
    <citation type="journal article" date="2014" name="Int. J. Syst. Evol. Microbiol.">
        <title>Complete genome sequence of Corynebacterium casei LMG S-19264T (=DSM 44701T), isolated from a smear-ripened cheese.</title>
        <authorList>
            <consortium name="US DOE Joint Genome Institute (JGI-PGF)"/>
            <person name="Walter F."/>
            <person name="Albersmeier A."/>
            <person name="Kalinowski J."/>
            <person name="Ruckert C."/>
        </authorList>
    </citation>
    <scope>NUCLEOTIDE SEQUENCE</scope>
    <source>
        <strain evidence="2">JCM 3313</strain>
    </source>
</reference>
<organism evidence="2 3">
    <name type="scientific">Saccharothrix coeruleofusca</name>
    <dbReference type="NCBI Taxonomy" id="33919"/>
    <lineage>
        <taxon>Bacteria</taxon>
        <taxon>Bacillati</taxon>
        <taxon>Actinomycetota</taxon>
        <taxon>Actinomycetes</taxon>
        <taxon>Pseudonocardiales</taxon>
        <taxon>Pseudonocardiaceae</taxon>
        <taxon>Saccharothrix</taxon>
    </lineage>
</organism>
<dbReference type="SUPFAM" id="SSF47781">
    <property type="entry name" value="RuvA domain 2-like"/>
    <property type="match status" value="1"/>
</dbReference>
<feature type="transmembrane region" description="Helical" evidence="1">
    <location>
        <begin position="38"/>
        <end position="57"/>
    </location>
</feature>
<feature type="transmembrane region" description="Helical" evidence="1">
    <location>
        <begin position="12"/>
        <end position="31"/>
    </location>
</feature>
<dbReference type="EMBL" id="BMRG01000013">
    <property type="protein sequence ID" value="GGP73407.1"/>
    <property type="molecule type" value="Genomic_DNA"/>
</dbReference>
<dbReference type="InterPro" id="IPR010994">
    <property type="entry name" value="RuvA_2-like"/>
</dbReference>
<keyword evidence="3" id="KW-1185">Reference proteome</keyword>
<keyword evidence="1" id="KW-1133">Transmembrane helix</keyword>
<protein>
    <recommendedName>
        <fullName evidence="4">Helix-hairpin-helix protein</fullName>
    </recommendedName>
</protein>
<dbReference type="RefSeq" id="WP_189226081.1">
    <property type="nucleotide sequence ID" value="NZ_BMRG01000013.1"/>
</dbReference>
<accession>A0A918AUP1</accession>
<name>A0A918AUP1_9PSEU</name>
<feature type="transmembrane region" description="Helical" evidence="1">
    <location>
        <begin position="72"/>
        <end position="90"/>
    </location>
</feature>
<dbReference type="AlphaFoldDB" id="A0A918AUP1"/>
<keyword evidence="1" id="KW-0472">Membrane</keyword>
<dbReference type="Proteomes" id="UP000639606">
    <property type="component" value="Unassembled WGS sequence"/>
</dbReference>
<evidence type="ECO:0000313" key="3">
    <source>
        <dbReference type="Proteomes" id="UP000639606"/>
    </source>
</evidence>
<evidence type="ECO:0000313" key="2">
    <source>
        <dbReference type="EMBL" id="GGP73407.1"/>
    </source>
</evidence>